<dbReference type="PATRIC" id="fig|1393736.3.peg.1943"/>
<protein>
    <recommendedName>
        <fullName evidence="3">Pyocin immunity protein</fullName>
    </recommendedName>
</protein>
<dbReference type="InterPro" id="IPR045657">
    <property type="entry name" value="DUF6392"/>
</dbReference>
<reference evidence="1 2" key="1">
    <citation type="submission" date="2014-03" db="EMBL/GenBank/DDBJ databases">
        <title>Draft Genome of Photorhabdus luminescens BA1, an Egyptian Isolate.</title>
        <authorList>
            <person name="Ghazal S."/>
            <person name="Hurst S.G.IV."/>
            <person name="Morris K."/>
            <person name="Thomas K."/>
            <person name="Tisa L.S."/>
        </authorList>
    </citation>
    <scope>NUCLEOTIDE SEQUENCE [LARGE SCALE GENOMIC DNA]</scope>
    <source>
        <strain evidence="1 2">BA1</strain>
    </source>
</reference>
<comment type="caution">
    <text evidence="1">The sequence shown here is derived from an EMBL/GenBank/DDBJ whole genome shotgun (WGS) entry which is preliminary data.</text>
</comment>
<dbReference type="Proteomes" id="UP000023464">
    <property type="component" value="Unassembled WGS sequence"/>
</dbReference>
<dbReference type="AlphaFoldDB" id="A0A022PKS1"/>
<evidence type="ECO:0000313" key="2">
    <source>
        <dbReference type="Proteomes" id="UP000023464"/>
    </source>
</evidence>
<name>A0A022PKS1_9GAMM</name>
<dbReference type="Pfam" id="PF19929">
    <property type="entry name" value="DUF6392"/>
    <property type="match status" value="1"/>
</dbReference>
<accession>A0A022PKS1</accession>
<dbReference type="RefSeq" id="WP_036778196.1">
    <property type="nucleotide sequence ID" value="NZ_CAWLTM010000092.1"/>
</dbReference>
<gene>
    <name evidence="1" type="ORF">BA1DRAFT_01918</name>
</gene>
<proteinExistence type="predicted"/>
<dbReference type="EMBL" id="JFGV01000023">
    <property type="protein sequence ID" value="EYU15563.1"/>
    <property type="molecule type" value="Genomic_DNA"/>
</dbReference>
<evidence type="ECO:0000313" key="1">
    <source>
        <dbReference type="EMBL" id="EYU15563.1"/>
    </source>
</evidence>
<sequence length="155" mass="18120">MTINIEALINSLGKTYQEIFDKGLIPYKTKPSGFPGDSDISLDMAKEGTFLSFLRENKVLTEITLTLINHRRPNFIFPNELPPPLIPLMSRQWVHEHFGEPEKSLPLRKRLTREIGWTELYTLLDFRIPTSMQVDYNLLEQVRMVTFLPTSEVRW</sequence>
<keyword evidence="2" id="KW-1185">Reference proteome</keyword>
<organism evidence="1 2">
    <name type="scientific">Photorhabdus aegyptia</name>
    <dbReference type="NCBI Taxonomy" id="2805098"/>
    <lineage>
        <taxon>Bacteria</taxon>
        <taxon>Pseudomonadati</taxon>
        <taxon>Pseudomonadota</taxon>
        <taxon>Gammaproteobacteria</taxon>
        <taxon>Enterobacterales</taxon>
        <taxon>Morganellaceae</taxon>
        <taxon>Photorhabdus</taxon>
    </lineage>
</organism>
<evidence type="ECO:0008006" key="3">
    <source>
        <dbReference type="Google" id="ProtNLM"/>
    </source>
</evidence>